<evidence type="ECO:0000256" key="8">
    <source>
        <dbReference type="ARBA" id="ARBA00022989"/>
    </source>
</evidence>
<keyword evidence="3" id="KW-0813">Transport</keyword>
<evidence type="ECO:0000256" key="7">
    <source>
        <dbReference type="ARBA" id="ARBA00022958"/>
    </source>
</evidence>
<evidence type="ECO:0000256" key="9">
    <source>
        <dbReference type="ARBA" id="ARBA00023065"/>
    </source>
</evidence>
<organism evidence="13 14">
    <name type="scientific">Kocuria salsicia</name>
    <dbReference type="NCBI Taxonomy" id="664639"/>
    <lineage>
        <taxon>Bacteria</taxon>
        <taxon>Bacillati</taxon>
        <taxon>Actinomycetota</taxon>
        <taxon>Actinomycetes</taxon>
        <taxon>Micrococcales</taxon>
        <taxon>Micrococcaceae</taxon>
        <taxon>Kocuria</taxon>
    </lineage>
</organism>
<name>A0ABV3KEM5_9MICC</name>
<dbReference type="InterPro" id="IPR010617">
    <property type="entry name" value="TMEM175-like"/>
</dbReference>
<evidence type="ECO:0000313" key="13">
    <source>
        <dbReference type="EMBL" id="MEV8158856.1"/>
    </source>
</evidence>
<comment type="subcellular location">
    <subcellularLocation>
        <location evidence="1">Membrane</location>
        <topology evidence="1">Multi-pass membrane protein</topology>
    </subcellularLocation>
</comment>
<keyword evidence="7" id="KW-0630">Potassium</keyword>
<evidence type="ECO:0000256" key="2">
    <source>
        <dbReference type="ARBA" id="ARBA00006920"/>
    </source>
</evidence>
<dbReference type="Proteomes" id="UP001553031">
    <property type="component" value="Unassembled WGS sequence"/>
</dbReference>
<evidence type="ECO:0000256" key="6">
    <source>
        <dbReference type="ARBA" id="ARBA00022826"/>
    </source>
</evidence>
<evidence type="ECO:0000256" key="4">
    <source>
        <dbReference type="ARBA" id="ARBA00022538"/>
    </source>
</evidence>
<protein>
    <submittedName>
        <fullName evidence="13">TMEM175 family protein</fullName>
    </submittedName>
</protein>
<keyword evidence="11" id="KW-0407">Ion channel</keyword>
<evidence type="ECO:0000313" key="14">
    <source>
        <dbReference type="Proteomes" id="UP001553031"/>
    </source>
</evidence>
<comment type="catalytic activity">
    <reaction evidence="12">
        <text>K(+)(in) = K(+)(out)</text>
        <dbReference type="Rhea" id="RHEA:29463"/>
        <dbReference type="ChEBI" id="CHEBI:29103"/>
    </reaction>
</comment>
<comment type="caution">
    <text evidence="13">The sequence shown here is derived from an EMBL/GenBank/DDBJ whole genome shotgun (WGS) entry which is preliminary data.</text>
</comment>
<dbReference type="RefSeq" id="WP_186366759.1">
    <property type="nucleotide sequence ID" value="NZ_BAAARF010000013.1"/>
</dbReference>
<accession>A0ABV3KEM5</accession>
<evidence type="ECO:0000256" key="11">
    <source>
        <dbReference type="ARBA" id="ARBA00023303"/>
    </source>
</evidence>
<keyword evidence="5" id="KW-0812">Transmembrane</keyword>
<sequence length="42" mass="5022">MSPTYVLSFVYIGIYWNNHHHIFQATENINDAVLWANFHPLF</sequence>
<dbReference type="Pfam" id="PF06736">
    <property type="entry name" value="TMEM175"/>
    <property type="match status" value="1"/>
</dbReference>
<evidence type="ECO:0000256" key="12">
    <source>
        <dbReference type="ARBA" id="ARBA00034430"/>
    </source>
</evidence>
<gene>
    <name evidence="13" type="ORF">AB0O96_11750</name>
</gene>
<keyword evidence="6" id="KW-0631">Potassium channel</keyword>
<comment type="similarity">
    <text evidence="2">Belongs to the TMEM175 family.</text>
</comment>
<keyword evidence="14" id="KW-1185">Reference proteome</keyword>
<evidence type="ECO:0000256" key="3">
    <source>
        <dbReference type="ARBA" id="ARBA00022448"/>
    </source>
</evidence>
<keyword evidence="9" id="KW-0406">Ion transport</keyword>
<proteinExistence type="inferred from homology"/>
<keyword evidence="4" id="KW-0633">Potassium transport</keyword>
<reference evidence="13 14" key="1">
    <citation type="submission" date="2024-06" db="EMBL/GenBank/DDBJ databases">
        <title>The Natural Products Discovery Center: Release of the First 8490 Sequenced Strains for Exploring Actinobacteria Biosynthetic Diversity.</title>
        <authorList>
            <person name="Kalkreuter E."/>
            <person name="Kautsar S.A."/>
            <person name="Yang D."/>
            <person name="Bader C.D."/>
            <person name="Teijaro C.N."/>
            <person name="Fluegel L."/>
            <person name="Davis C.M."/>
            <person name="Simpson J.R."/>
            <person name="Lauterbach L."/>
            <person name="Steele A.D."/>
            <person name="Gui C."/>
            <person name="Meng S."/>
            <person name="Li G."/>
            <person name="Viehrig K."/>
            <person name="Ye F."/>
            <person name="Su P."/>
            <person name="Kiefer A.F."/>
            <person name="Nichols A."/>
            <person name="Cepeda A.J."/>
            <person name="Yan W."/>
            <person name="Fan B."/>
            <person name="Jiang Y."/>
            <person name="Adhikari A."/>
            <person name="Zheng C.-J."/>
            <person name="Schuster L."/>
            <person name="Cowan T.M."/>
            <person name="Smanski M.J."/>
            <person name="Chevrette M.G."/>
            <person name="De Carvalho L.P.S."/>
            <person name="Shen B."/>
        </authorList>
    </citation>
    <scope>NUCLEOTIDE SEQUENCE [LARGE SCALE GENOMIC DNA]</scope>
    <source>
        <strain evidence="13 14">NPDC079179</strain>
    </source>
</reference>
<evidence type="ECO:0000256" key="1">
    <source>
        <dbReference type="ARBA" id="ARBA00004141"/>
    </source>
</evidence>
<keyword evidence="10" id="KW-0472">Membrane</keyword>
<keyword evidence="8" id="KW-1133">Transmembrane helix</keyword>
<dbReference type="EMBL" id="JBFBLL010000009">
    <property type="protein sequence ID" value="MEV8158856.1"/>
    <property type="molecule type" value="Genomic_DNA"/>
</dbReference>
<evidence type="ECO:0000256" key="5">
    <source>
        <dbReference type="ARBA" id="ARBA00022692"/>
    </source>
</evidence>
<evidence type="ECO:0000256" key="10">
    <source>
        <dbReference type="ARBA" id="ARBA00023136"/>
    </source>
</evidence>